<evidence type="ECO:0000313" key="1">
    <source>
        <dbReference type="EMBL" id="OWS70917.1"/>
    </source>
</evidence>
<dbReference type="Proteomes" id="UP000197528">
    <property type="component" value="Unassembled WGS sequence"/>
</dbReference>
<accession>A0A254Q7Q5</accession>
<dbReference type="EMBL" id="NGUP01000001">
    <property type="protein sequence ID" value="OWS70917.1"/>
    <property type="molecule type" value="Genomic_DNA"/>
</dbReference>
<name>A0A254Q7Q5_9BURK</name>
<evidence type="ECO:0000313" key="2">
    <source>
        <dbReference type="Proteomes" id="UP000197528"/>
    </source>
</evidence>
<sequence>MGLILSRQWQNELNAIYTPIFRLMAEVVCLCNEILDVDLREYLDTHPIDSIEELREQASICNKCMQCQDLVEGEIYLARVRRQRAAGQF</sequence>
<organism evidence="1 2">
    <name type="scientific">Polynucleobacter campilacus</name>
    <dbReference type="NCBI Taxonomy" id="1743163"/>
    <lineage>
        <taxon>Bacteria</taxon>
        <taxon>Pseudomonadati</taxon>
        <taxon>Pseudomonadota</taxon>
        <taxon>Betaproteobacteria</taxon>
        <taxon>Burkholderiales</taxon>
        <taxon>Burkholderiaceae</taxon>
        <taxon>Polynucleobacter</taxon>
    </lineage>
</organism>
<evidence type="ECO:0008006" key="3">
    <source>
        <dbReference type="Google" id="ProtNLM"/>
    </source>
</evidence>
<dbReference type="AlphaFoldDB" id="A0A254Q7Q5"/>
<comment type="caution">
    <text evidence="1">The sequence shown here is derived from an EMBL/GenBank/DDBJ whole genome shotgun (WGS) entry which is preliminary data.</text>
</comment>
<proteinExistence type="predicted"/>
<protein>
    <recommendedName>
        <fullName evidence="3">BFD-like [2Fe-2S]-binding domain-containing protein</fullName>
    </recommendedName>
</protein>
<gene>
    <name evidence="1" type="ORF">CBI31_01345</name>
</gene>
<keyword evidence="2" id="KW-1185">Reference proteome</keyword>
<reference evidence="1 2" key="1">
    <citation type="submission" date="2017-05" db="EMBL/GenBank/DDBJ databases">
        <title>Genome of Polynucleobacter sp. MWH-Feld-100.</title>
        <authorList>
            <person name="Hahn M.W."/>
        </authorList>
    </citation>
    <scope>NUCLEOTIDE SEQUENCE [LARGE SCALE GENOMIC DNA]</scope>
    <source>
        <strain evidence="1 2">MWH-Feld-100</strain>
    </source>
</reference>
<dbReference type="Gene3D" id="1.10.10.1100">
    <property type="entry name" value="BFD-like [2Fe-2S]-binding domain"/>
    <property type="match status" value="1"/>
</dbReference>
<dbReference type="InterPro" id="IPR041854">
    <property type="entry name" value="BFD-like_2Fe2S-bd_dom_sf"/>
</dbReference>
<dbReference type="OrthoDB" id="9133303at2"/>
<dbReference type="RefSeq" id="WP_088524624.1">
    <property type="nucleotide sequence ID" value="NZ_NGUP01000001.1"/>
</dbReference>